<dbReference type="CDD" id="cd18098">
    <property type="entry name" value="SpoU-like"/>
    <property type="match status" value="1"/>
</dbReference>
<dbReference type="InterPro" id="IPR029028">
    <property type="entry name" value="Alpha/beta_knot_MTases"/>
</dbReference>
<evidence type="ECO:0000259" key="5">
    <source>
        <dbReference type="Pfam" id="PF00588"/>
    </source>
</evidence>
<keyword evidence="7" id="KW-1185">Reference proteome</keyword>
<dbReference type="EMBL" id="JBHTBN010000005">
    <property type="protein sequence ID" value="MFC7358072.1"/>
    <property type="molecule type" value="Genomic_DNA"/>
</dbReference>
<evidence type="ECO:0000313" key="7">
    <source>
        <dbReference type="Proteomes" id="UP001596415"/>
    </source>
</evidence>
<dbReference type="InterPro" id="IPR001537">
    <property type="entry name" value="SpoU_MeTrfase"/>
</dbReference>
<comment type="similarity">
    <text evidence="1">Belongs to the class IV-like SAM-binding methyltransferase superfamily. RNA methyltransferase TrmH family.</text>
</comment>
<evidence type="ECO:0000256" key="3">
    <source>
        <dbReference type="ARBA" id="ARBA00022679"/>
    </source>
</evidence>
<organism evidence="6 7">
    <name type="scientific">Jejudonia soesokkakensis</name>
    <dbReference type="NCBI Taxonomy" id="1323432"/>
    <lineage>
        <taxon>Bacteria</taxon>
        <taxon>Pseudomonadati</taxon>
        <taxon>Bacteroidota</taxon>
        <taxon>Flavobacteriia</taxon>
        <taxon>Flavobacteriales</taxon>
        <taxon>Flavobacteriaceae</taxon>
        <taxon>Jejudonia</taxon>
    </lineage>
</organism>
<gene>
    <name evidence="6" type="ORF">ACFQO1_10260</name>
</gene>
<comment type="caution">
    <text evidence="6">The sequence shown here is derived from an EMBL/GenBank/DDBJ whole genome shotgun (WGS) entry which is preliminary data.</text>
</comment>
<proteinExistence type="inferred from homology"/>
<accession>A0ABW2MT20</accession>
<reference evidence="7" key="1">
    <citation type="journal article" date="2019" name="Int. J. Syst. Evol. Microbiol.">
        <title>The Global Catalogue of Microorganisms (GCM) 10K type strain sequencing project: providing services to taxonomists for standard genome sequencing and annotation.</title>
        <authorList>
            <consortium name="The Broad Institute Genomics Platform"/>
            <consortium name="The Broad Institute Genome Sequencing Center for Infectious Disease"/>
            <person name="Wu L."/>
            <person name="Ma J."/>
        </authorList>
    </citation>
    <scope>NUCLEOTIDE SEQUENCE [LARGE SCALE GENOMIC DNA]</scope>
    <source>
        <strain evidence="7">CGMCC 1.16306</strain>
    </source>
</reference>
<feature type="domain" description="tRNA/rRNA methyltransferase SpoU type" evidence="5">
    <location>
        <begin position="18"/>
        <end position="144"/>
    </location>
</feature>
<dbReference type="SUPFAM" id="SSF75217">
    <property type="entry name" value="alpha/beta knot"/>
    <property type="match status" value="1"/>
</dbReference>
<dbReference type="RefSeq" id="WP_380217959.1">
    <property type="nucleotide sequence ID" value="NZ_JBHTBN010000005.1"/>
</dbReference>
<keyword evidence="3" id="KW-0808">Transferase</keyword>
<dbReference type="InterPro" id="IPR004384">
    <property type="entry name" value="RNA_MeTrfase_TrmJ/LasT"/>
</dbReference>
<evidence type="ECO:0000256" key="4">
    <source>
        <dbReference type="ARBA" id="ARBA00022691"/>
    </source>
</evidence>
<evidence type="ECO:0000256" key="2">
    <source>
        <dbReference type="ARBA" id="ARBA00022603"/>
    </source>
</evidence>
<dbReference type="PANTHER" id="PTHR42786:SF6">
    <property type="entry name" value="TRNA_RRNA METHYLTRANSFERASE SPOU TYPE DOMAIN-CONTAINING PROTEIN"/>
    <property type="match status" value="1"/>
</dbReference>
<dbReference type="InterPro" id="IPR029026">
    <property type="entry name" value="tRNA_m1G_MTases_N"/>
</dbReference>
<keyword evidence="2 6" id="KW-0489">Methyltransferase</keyword>
<keyword evidence="4" id="KW-0949">S-adenosyl-L-methionine</keyword>
<dbReference type="Gene3D" id="3.40.1280.10">
    <property type="match status" value="1"/>
</dbReference>
<dbReference type="GO" id="GO:0032259">
    <property type="term" value="P:methylation"/>
    <property type="evidence" value="ECO:0007669"/>
    <property type="project" value="UniProtKB-KW"/>
</dbReference>
<protein>
    <submittedName>
        <fullName evidence="6">RNA methyltransferase</fullName>
    </submittedName>
</protein>
<dbReference type="Pfam" id="PF00588">
    <property type="entry name" value="SpoU_methylase"/>
    <property type="match status" value="1"/>
</dbReference>
<sequence>MQPDNFTTTFFGIGIINGKTPENLGVLWRTAQNMGASYIFTIGKRYANQASDTHNAVKSMPYFHYKTFADFFKNLPKGVRIVGIEKTETAQNLEDFQHPKRCVYLLGAEDHGLTKEAIEKSHFLVQFPSEFSLNVAVAGSIVLYDRSRNKPMQ</sequence>
<dbReference type="Proteomes" id="UP001596415">
    <property type="component" value="Unassembled WGS sequence"/>
</dbReference>
<dbReference type="PANTHER" id="PTHR42786">
    <property type="entry name" value="TRNA/RRNA METHYLTRANSFERASE"/>
    <property type="match status" value="1"/>
</dbReference>
<evidence type="ECO:0000313" key="6">
    <source>
        <dbReference type="EMBL" id="MFC7358072.1"/>
    </source>
</evidence>
<evidence type="ECO:0000256" key="1">
    <source>
        <dbReference type="ARBA" id="ARBA00007228"/>
    </source>
</evidence>
<name>A0ABW2MT20_9FLAO</name>
<dbReference type="GO" id="GO:0008168">
    <property type="term" value="F:methyltransferase activity"/>
    <property type="evidence" value="ECO:0007669"/>
    <property type="project" value="UniProtKB-KW"/>
</dbReference>